<dbReference type="InterPro" id="IPR012938">
    <property type="entry name" value="Glc/Sorbosone_DH"/>
</dbReference>
<evidence type="ECO:0000313" key="2">
    <source>
        <dbReference type="EMBL" id="OGI41906.1"/>
    </source>
</evidence>
<feature type="domain" description="Glucose/Sorbosone dehydrogenase" evidence="1">
    <location>
        <begin position="15"/>
        <end position="296"/>
    </location>
</feature>
<sequence>MPDVTLQSLASGLVNPVQVTHAGDGSGRLFIVEQRGTLRVYQNGQLAGGFFVDIRTRVTAGGETGLLGLAFHPQFKSNGKFYVNYTAPGPLRTVIAEFTLGAAATLEASERQVLVIAQPFSNHNGGQLAFGPDGYLYIGMGDGGGSGDPQGNGQNLATLLGKLLRIDVERRDPGLEYAVPADNPAWTAAGARREVWAYGLRNPWRFSFDPLSGELYAGDVGQNAREEIDIVKKGLNYGWNVVEGDVCYPAGATCNTALYEPPTIVHSHASGWHSITGGVVYRGQATPALCGVYLYADYVGGFVRGLRYNAVGGVLAERDLASLPGISSFGHDEGYEVYAAGHTTGELYKLIAR</sequence>
<dbReference type="PANTHER" id="PTHR19328">
    <property type="entry name" value="HEDGEHOG-INTERACTING PROTEIN"/>
    <property type="match status" value="1"/>
</dbReference>
<dbReference type="Pfam" id="PF07995">
    <property type="entry name" value="GSDH"/>
    <property type="match status" value="1"/>
</dbReference>
<dbReference type="PANTHER" id="PTHR19328:SF75">
    <property type="entry name" value="ALDOSE SUGAR DEHYDROGENASE YLII"/>
    <property type="match status" value="1"/>
</dbReference>
<dbReference type="Gene3D" id="2.120.10.30">
    <property type="entry name" value="TolB, C-terminal domain"/>
    <property type="match status" value="1"/>
</dbReference>
<protein>
    <recommendedName>
        <fullName evidence="1">Glucose/Sorbosone dehydrogenase domain-containing protein</fullName>
    </recommendedName>
</protein>
<dbReference type="STRING" id="1817758.A2150_07530"/>
<accession>A0A1F6TA04</accession>
<reference evidence="2 3" key="1">
    <citation type="journal article" date="2016" name="Nat. Commun.">
        <title>Thousands of microbial genomes shed light on interconnected biogeochemical processes in an aquifer system.</title>
        <authorList>
            <person name="Anantharaman K."/>
            <person name="Brown C.T."/>
            <person name="Hug L.A."/>
            <person name="Sharon I."/>
            <person name="Castelle C.J."/>
            <person name="Probst A.J."/>
            <person name="Thomas B.C."/>
            <person name="Singh A."/>
            <person name="Wilkins M.J."/>
            <person name="Karaoz U."/>
            <person name="Brodie E.L."/>
            <person name="Williams K.H."/>
            <person name="Hubbard S.S."/>
            <person name="Banfield J.F."/>
        </authorList>
    </citation>
    <scope>NUCLEOTIDE SEQUENCE [LARGE SCALE GENOMIC DNA]</scope>
</reference>
<dbReference type="SUPFAM" id="SSF50952">
    <property type="entry name" value="Soluble quinoprotein glucose dehydrogenase"/>
    <property type="match status" value="1"/>
</dbReference>
<organism evidence="2 3">
    <name type="scientific">Candidatus Muproteobacteria bacterium RBG_16_64_11</name>
    <dbReference type="NCBI Taxonomy" id="1817758"/>
    <lineage>
        <taxon>Bacteria</taxon>
        <taxon>Pseudomonadati</taxon>
        <taxon>Pseudomonadota</taxon>
        <taxon>Candidatus Muproteobacteria</taxon>
    </lineage>
</organism>
<dbReference type="AlphaFoldDB" id="A0A1F6TA04"/>
<dbReference type="EMBL" id="MFSS01000110">
    <property type="protein sequence ID" value="OGI41906.1"/>
    <property type="molecule type" value="Genomic_DNA"/>
</dbReference>
<evidence type="ECO:0000259" key="1">
    <source>
        <dbReference type="Pfam" id="PF07995"/>
    </source>
</evidence>
<dbReference type="Proteomes" id="UP000177925">
    <property type="component" value="Unassembled WGS sequence"/>
</dbReference>
<gene>
    <name evidence="2" type="ORF">A2150_07530</name>
</gene>
<dbReference type="InterPro" id="IPR011041">
    <property type="entry name" value="Quinoprot_gluc/sorb_DH_b-prop"/>
</dbReference>
<proteinExistence type="predicted"/>
<evidence type="ECO:0000313" key="3">
    <source>
        <dbReference type="Proteomes" id="UP000177925"/>
    </source>
</evidence>
<name>A0A1F6TA04_9PROT</name>
<comment type="caution">
    <text evidence="2">The sequence shown here is derived from an EMBL/GenBank/DDBJ whole genome shotgun (WGS) entry which is preliminary data.</text>
</comment>
<dbReference type="InterPro" id="IPR011042">
    <property type="entry name" value="6-blade_b-propeller_TolB-like"/>
</dbReference>